<dbReference type="Proteomes" id="UP000067625">
    <property type="component" value="Chromosome"/>
</dbReference>
<accession>A0A0M4FU01</accession>
<dbReference type="AlphaFoldDB" id="A0A0M4FU01"/>
<gene>
    <name evidence="1" type="ORF">AM592_09155</name>
</gene>
<dbReference type="EMBL" id="CP012600">
    <property type="protein sequence ID" value="ALC81755.1"/>
    <property type="molecule type" value="Genomic_DNA"/>
</dbReference>
<evidence type="ECO:0000313" key="2">
    <source>
        <dbReference type="Proteomes" id="UP000067625"/>
    </source>
</evidence>
<proteinExistence type="predicted"/>
<sequence>MNAKDFLPKHYVKAAQHQKCLHELILRMEQQLFEGSIEEMDRCRKDMANSIREIKRLQEIKKNNDALRSTLYVLKARGIDVEVVLKRGID</sequence>
<dbReference type="RefSeq" id="WP_053603520.1">
    <property type="nucleotide sequence ID" value="NZ_CP012600.1"/>
</dbReference>
<reference evidence="2" key="1">
    <citation type="submission" date="2015-08" db="EMBL/GenBank/DDBJ databases">
        <title>Genome sequencing project for genomic taxonomy and phylogenomics of Bacillus-like bacteria.</title>
        <authorList>
            <person name="Liu B."/>
            <person name="Wang J."/>
            <person name="Zhu Y."/>
            <person name="Liu G."/>
            <person name="Chen Q."/>
            <person name="Chen Z."/>
            <person name="Lan J."/>
            <person name="Che J."/>
            <person name="Ge C."/>
            <person name="Shi H."/>
            <person name="Pan Z."/>
            <person name="Liu X."/>
        </authorList>
    </citation>
    <scope>NUCLEOTIDE SEQUENCE [LARGE SCALE GENOMIC DNA]</scope>
    <source>
        <strain evidence="2">FJAT-4402</strain>
    </source>
</reference>
<protein>
    <recommendedName>
        <fullName evidence="3">Transposase</fullName>
    </recommendedName>
</protein>
<dbReference type="PATRIC" id="fig|1441095.3.peg.2014"/>
<reference evidence="1 2" key="2">
    <citation type="journal article" date="2016" name="Int. J. Syst. Evol. Microbiol.">
        <title>Bacillus gobiensis sp. nov., isolated from a soil sample.</title>
        <authorList>
            <person name="Liu B."/>
            <person name="Liu G.H."/>
            <person name="Cetin S."/>
            <person name="Schumann P."/>
            <person name="Pan Z.Z."/>
            <person name="Chen Q.Q."/>
        </authorList>
    </citation>
    <scope>NUCLEOTIDE SEQUENCE [LARGE SCALE GENOMIC DNA]</scope>
    <source>
        <strain evidence="1 2">FJAT-4402</strain>
    </source>
</reference>
<name>A0A0M4FU01_9BACI</name>
<organism evidence="1 2">
    <name type="scientific">Bacillus gobiensis</name>
    <dbReference type="NCBI Taxonomy" id="1441095"/>
    <lineage>
        <taxon>Bacteria</taxon>
        <taxon>Bacillati</taxon>
        <taxon>Bacillota</taxon>
        <taxon>Bacilli</taxon>
        <taxon>Bacillales</taxon>
        <taxon>Bacillaceae</taxon>
        <taxon>Bacillus</taxon>
    </lineage>
</organism>
<evidence type="ECO:0008006" key="3">
    <source>
        <dbReference type="Google" id="ProtNLM"/>
    </source>
</evidence>
<evidence type="ECO:0000313" key="1">
    <source>
        <dbReference type="EMBL" id="ALC81755.1"/>
    </source>
</evidence>
<dbReference type="STRING" id="1441095.AM592_09155"/>
<keyword evidence="2" id="KW-1185">Reference proteome</keyword>